<name>A0A0F9UYD6_9ZZZZ</name>
<comment type="caution">
    <text evidence="1">The sequence shown here is derived from an EMBL/GenBank/DDBJ whole genome shotgun (WGS) entry which is preliminary data.</text>
</comment>
<proteinExistence type="predicted"/>
<accession>A0A0F9UYD6</accession>
<protein>
    <recommendedName>
        <fullName evidence="2">Trimeric autotransporter adhesin YadA-like head domain-containing protein</fullName>
    </recommendedName>
</protein>
<dbReference type="AlphaFoldDB" id="A0A0F9UYD6"/>
<organism evidence="1">
    <name type="scientific">marine sediment metagenome</name>
    <dbReference type="NCBI Taxonomy" id="412755"/>
    <lineage>
        <taxon>unclassified sequences</taxon>
        <taxon>metagenomes</taxon>
        <taxon>ecological metagenomes</taxon>
    </lineage>
</organism>
<sequence>MTTLLDLTDTPIVYDDGKYLRSVVSGTEWAKMGFTPPGLTISNYVRSPGIDNTLAGKDAGAAIAADAANNVIVGDSAGASQTTADFNTIVGADAGLTLTTAKKSTLIGYRAGRDLSTGKTSDLNTFVGYQTGYNASSGFSNVFVGALAGQNTIGQENTFVGTSAGGGKSPGNGNSNVCIGNESGTATITATKNVFVGAASGRRTVSGQENVYIGCDAAYYNQYGAKNVCIGYRSAYGVLNKSYSNNTLLGYQSGYSLIVGGSNVFIGYQAGYNETGSNKLYIENSNSATPLIYGEFDNDLVKINGSLEVTDGIINHGPILTSNGTYRGDVLIVTVDDASASFGNPVYCADDFHYERANAVSITTMPCRAIALESGSGSKKILLSGQICNTSWNWSNGDIFVDVNAGAFTQISPVVSGSQVQVVGYALSADTMYFNPII</sequence>
<reference evidence="1" key="1">
    <citation type="journal article" date="2015" name="Nature">
        <title>Complex archaea that bridge the gap between prokaryotes and eukaryotes.</title>
        <authorList>
            <person name="Spang A."/>
            <person name="Saw J.H."/>
            <person name="Jorgensen S.L."/>
            <person name="Zaremba-Niedzwiedzka K."/>
            <person name="Martijn J."/>
            <person name="Lind A.E."/>
            <person name="van Eijk R."/>
            <person name="Schleper C."/>
            <person name="Guy L."/>
            <person name="Ettema T.J."/>
        </authorList>
    </citation>
    <scope>NUCLEOTIDE SEQUENCE</scope>
</reference>
<evidence type="ECO:0008006" key="2">
    <source>
        <dbReference type="Google" id="ProtNLM"/>
    </source>
</evidence>
<evidence type="ECO:0000313" key="1">
    <source>
        <dbReference type="EMBL" id="KKN58623.1"/>
    </source>
</evidence>
<dbReference type="EMBL" id="LAZR01000754">
    <property type="protein sequence ID" value="KKN58623.1"/>
    <property type="molecule type" value="Genomic_DNA"/>
</dbReference>
<gene>
    <name evidence="1" type="ORF">LCGC14_0550420</name>
</gene>